<dbReference type="RefSeq" id="WP_134358852.1">
    <property type="nucleotide sequence ID" value="NZ_CP038033.1"/>
</dbReference>
<dbReference type="AlphaFoldDB" id="A0A4V1AW69"/>
<comment type="subcellular location">
    <subcellularLocation>
        <location evidence="1">Cell inner membrane</location>
        <topology evidence="1">Multi-pass membrane protein</topology>
    </subcellularLocation>
</comment>
<dbReference type="KEGG" id="nwr:E3U44_14555"/>
<feature type="transmembrane region" description="Helical" evidence="2">
    <location>
        <begin position="69"/>
        <end position="88"/>
    </location>
</feature>
<keyword evidence="1 2" id="KW-0472">Membrane</keyword>
<keyword evidence="1" id="KW-0997">Cell inner membrane</keyword>
<dbReference type="EMBL" id="CP038033">
    <property type="protein sequence ID" value="QBQ55595.1"/>
    <property type="molecule type" value="Genomic_DNA"/>
</dbReference>
<keyword evidence="2" id="KW-1133">Transmembrane helix</keyword>
<feature type="transmembrane region" description="Helical" evidence="2">
    <location>
        <begin position="94"/>
        <end position="112"/>
    </location>
</feature>
<dbReference type="PANTHER" id="PTHR35813">
    <property type="entry name" value="INNER MEMBRANE PROTEIN YBAN"/>
    <property type="match status" value="1"/>
</dbReference>
<evidence type="ECO:0000256" key="1">
    <source>
        <dbReference type="PIRNR" id="PIRNR016789"/>
    </source>
</evidence>
<organism evidence="3 4">
    <name type="scientific">Nitrosococcus wardiae</name>
    <dbReference type="NCBI Taxonomy" id="1814290"/>
    <lineage>
        <taxon>Bacteria</taxon>
        <taxon>Pseudomonadati</taxon>
        <taxon>Pseudomonadota</taxon>
        <taxon>Gammaproteobacteria</taxon>
        <taxon>Chromatiales</taxon>
        <taxon>Chromatiaceae</taxon>
        <taxon>Nitrosococcus</taxon>
    </lineage>
</organism>
<dbReference type="Pfam" id="PF04304">
    <property type="entry name" value="DUF454"/>
    <property type="match status" value="1"/>
</dbReference>
<evidence type="ECO:0000313" key="4">
    <source>
        <dbReference type="Proteomes" id="UP000294325"/>
    </source>
</evidence>
<dbReference type="Proteomes" id="UP000294325">
    <property type="component" value="Chromosome"/>
</dbReference>
<dbReference type="InterPro" id="IPR007401">
    <property type="entry name" value="DUF454"/>
</dbReference>
<accession>A0A4V1AW69</accession>
<dbReference type="OrthoDB" id="9816293at2"/>
<evidence type="ECO:0000313" key="3">
    <source>
        <dbReference type="EMBL" id="QBQ55595.1"/>
    </source>
</evidence>
<keyword evidence="2" id="KW-0812">Transmembrane</keyword>
<protein>
    <recommendedName>
        <fullName evidence="1">Inner membrane protein</fullName>
    </recommendedName>
</protein>
<proteinExistence type="predicted"/>
<keyword evidence="4" id="KW-1185">Reference proteome</keyword>
<feature type="transmembrane region" description="Helical" evidence="2">
    <location>
        <begin position="6"/>
        <end position="38"/>
    </location>
</feature>
<keyword evidence="1" id="KW-1003">Cell membrane</keyword>
<gene>
    <name evidence="3" type="ORF">E3U44_14555</name>
</gene>
<dbReference type="GO" id="GO:0005886">
    <property type="term" value="C:plasma membrane"/>
    <property type="evidence" value="ECO:0007669"/>
    <property type="project" value="UniProtKB-SubCell"/>
</dbReference>
<dbReference type="PANTHER" id="PTHR35813:SF1">
    <property type="entry name" value="INNER MEMBRANE PROTEIN YBAN"/>
    <property type="match status" value="1"/>
</dbReference>
<name>A0A4V1AW69_9GAMM</name>
<sequence length="125" mass="13947">MWFYKVLGFAFTGLATVGVILPLLPTTPFLLLAAGCFAKSSPRLHQMLIENATFGPMIKNWHEHRTIPLRAKIIAILSLIFFGGYSVIFAIENTILKILGALIVAYALFFIARIKIYRAHPTLAE</sequence>
<evidence type="ECO:0000256" key="2">
    <source>
        <dbReference type="SAM" id="Phobius"/>
    </source>
</evidence>
<dbReference type="PIRSF" id="PIRSF016789">
    <property type="entry name" value="DUF454"/>
    <property type="match status" value="1"/>
</dbReference>
<reference evidence="3 4" key="1">
    <citation type="submission" date="2019-03" db="EMBL/GenBank/DDBJ databases">
        <title>The genome sequence of Nitrosococcus wardiae strain D1FHST reveals the archetypal metabolic capacity of ammonia-oxidizing Gammaproteobacteria.</title>
        <authorList>
            <person name="Wang L."/>
            <person name="Lim C.K."/>
            <person name="Hanson T.E."/>
            <person name="Dang H."/>
            <person name="Klotz M.G."/>
        </authorList>
    </citation>
    <scope>NUCLEOTIDE SEQUENCE [LARGE SCALE GENOMIC DNA]</scope>
    <source>
        <strain evidence="3 4">D1FHS</strain>
    </source>
</reference>